<keyword evidence="3 5" id="KW-1133">Transmembrane helix</keyword>
<name>A0A0B2BQ08_9ACTN</name>
<evidence type="ECO:0000256" key="4">
    <source>
        <dbReference type="ARBA" id="ARBA00023136"/>
    </source>
</evidence>
<feature type="transmembrane region" description="Helical" evidence="5">
    <location>
        <begin position="20"/>
        <end position="44"/>
    </location>
</feature>
<dbReference type="InterPro" id="IPR001807">
    <property type="entry name" value="ClC"/>
</dbReference>
<evidence type="ECO:0000256" key="2">
    <source>
        <dbReference type="ARBA" id="ARBA00022692"/>
    </source>
</evidence>
<dbReference type="EMBL" id="PGEZ01000001">
    <property type="protein sequence ID" value="PJJ56627.1"/>
    <property type="molecule type" value="Genomic_DNA"/>
</dbReference>
<feature type="transmembrane region" description="Helical" evidence="5">
    <location>
        <begin position="398"/>
        <end position="416"/>
    </location>
</feature>
<dbReference type="Proteomes" id="UP000230842">
    <property type="component" value="Unassembled WGS sequence"/>
</dbReference>
<organism evidence="6 7">
    <name type="scientific">Mumia flava</name>
    <dbReference type="NCBI Taxonomy" id="1348852"/>
    <lineage>
        <taxon>Bacteria</taxon>
        <taxon>Bacillati</taxon>
        <taxon>Actinomycetota</taxon>
        <taxon>Actinomycetes</taxon>
        <taxon>Propionibacteriales</taxon>
        <taxon>Nocardioidaceae</taxon>
        <taxon>Mumia</taxon>
    </lineage>
</organism>
<gene>
    <name evidence="6" type="ORF">CLV56_0838</name>
</gene>
<dbReference type="GO" id="GO:0015108">
    <property type="term" value="F:chloride transmembrane transporter activity"/>
    <property type="evidence" value="ECO:0007669"/>
    <property type="project" value="InterPro"/>
</dbReference>
<dbReference type="Pfam" id="PF00654">
    <property type="entry name" value="Voltage_CLC"/>
    <property type="match status" value="1"/>
</dbReference>
<feature type="transmembrane region" description="Helical" evidence="5">
    <location>
        <begin position="304"/>
        <end position="323"/>
    </location>
</feature>
<evidence type="ECO:0000313" key="7">
    <source>
        <dbReference type="Proteomes" id="UP000230842"/>
    </source>
</evidence>
<feature type="transmembrane region" description="Helical" evidence="5">
    <location>
        <begin position="335"/>
        <end position="353"/>
    </location>
</feature>
<proteinExistence type="predicted"/>
<dbReference type="OrthoDB" id="2729535at2"/>
<dbReference type="AlphaFoldDB" id="A0A0B2BQ08"/>
<feature type="transmembrane region" description="Helical" evidence="5">
    <location>
        <begin position="161"/>
        <end position="182"/>
    </location>
</feature>
<feature type="transmembrane region" description="Helical" evidence="5">
    <location>
        <begin position="194"/>
        <end position="220"/>
    </location>
</feature>
<feature type="transmembrane region" description="Helical" evidence="5">
    <location>
        <begin position="64"/>
        <end position="84"/>
    </location>
</feature>
<reference evidence="6 7" key="1">
    <citation type="submission" date="2017-11" db="EMBL/GenBank/DDBJ databases">
        <title>Genomic Encyclopedia of Archaeal and Bacterial Type Strains, Phase II (KMG-II): From Individual Species to Whole Genera.</title>
        <authorList>
            <person name="Goeker M."/>
        </authorList>
    </citation>
    <scope>NUCLEOTIDE SEQUENCE [LARGE SCALE GENOMIC DNA]</scope>
    <source>
        <strain evidence="6 7">DSM 27763</strain>
    </source>
</reference>
<comment type="subcellular location">
    <subcellularLocation>
        <location evidence="1">Membrane</location>
        <topology evidence="1">Multi-pass membrane protein</topology>
    </subcellularLocation>
</comment>
<evidence type="ECO:0000256" key="1">
    <source>
        <dbReference type="ARBA" id="ARBA00004141"/>
    </source>
</evidence>
<evidence type="ECO:0000256" key="5">
    <source>
        <dbReference type="SAM" id="Phobius"/>
    </source>
</evidence>
<dbReference type="GO" id="GO:0016020">
    <property type="term" value="C:membrane"/>
    <property type="evidence" value="ECO:0007669"/>
    <property type="project" value="UniProtKB-SubCell"/>
</dbReference>
<feature type="transmembrane region" description="Helical" evidence="5">
    <location>
        <begin position="232"/>
        <end position="260"/>
    </location>
</feature>
<keyword evidence="2 5" id="KW-0812">Transmembrane</keyword>
<comment type="caution">
    <text evidence="6">The sequence shown here is derived from an EMBL/GenBank/DDBJ whole genome shotgun (WGS) entry which is preliminary data.</text>
</comment>
<sequence>MVEERIGDIELAPLARSRSFWVLMRDAVVFGVVLALGGLVFLAIVEGGDFWGEPADDGWWGGHWWWVAVTTGAGLAVGVLRHVLKMPAHVPGLTEELAEERVEPRSVPATVTVSAVSLVGGASLGPEAALGSLGGGVGTWVAERRDDVDEDLRKATTLTGISGAFGGLLASPFLAAMLVIELARPHRRRMLHALFGSLAAASVGFAVFYPIAGATFLGIYDVPDYEYKNWHLLAGVGLGLVAAVAAIVLAVMTAVVKWLLTPLDGRTILRPTIGGAAFGLVAVVVPLTLFTGSHQLDTVVESGATLGAGFLLVVVLAKMVTFAVSIGSGFIGGPFFPMLFAGGTLGYAVHLMFPELPLALAFSCVFAALPGAIVAAPFTLVLLAALMMELGPLQTAPIGLAVLTSYIAITGSGVLVEMAERRGRRAEQRTGQPTGT</sequence>
<evidence type="ECO:0000256" key="3">
    <source>
        <dbReference type="ARBA" id="ARBA00022989"/>
    </source>
</evidence>
<evidence type="ECO:0000313" key="6">
    <source>
        <dbReference type="EMBL" id="PJJ56627.1"/>
    </source>
</evidence>
<feature type="transmembrane region" description="Helical" evidence="5">
    <location>
        <begin position="272"/>
        <end position="292"/>
    </location>
</feature>
<feature type="transmembrane region" description="Helical" evidence="5">
    <location>
        <begin position="359"/>
        <end position="386"/>
    </location>
</feature>
<accession>A0A0B2BQ08</accession>
<protein>
    <submittedName>
        <fullName evidence="6">H+/Cl-antiporter ClcA</fullName>
    </submittedName>
</protein>
<dbReference type="CDD" id="cd00400">
    <property type="entry name" value="Voltage_gated_ClC"/>
    <property type="match status" value="1"/>
</dbReference>
<dbReference type="InterPro" id="IPR050368">
    <property type="entry name" value="ClC-type_chloride_channel"/>
</dbReference>
<keyword evidence="7" id="KW-1185">Reference proteome</keyword>
<dbReference type="Gene3D" id="1.10.3080.10">
    <property type="entry name" value="Clc chloride channel"/>
    <property type="match status" value="1"/>
</dbReference>
<keyword evidence="4 5" id="KW-0472">Membrane</keyword>
<dbReference type="SUPFAM" id="SSF81340">
    <property type="entry name" value="Clc chloride channel"/>
    <property type="match status" value="1"/>
</dbReference>
<dbReference type="InterPro" id="IPR014743">
    <property type="entry name" value="Cl-channel_core"/>
</dbReference>
<dbReference type="RefSeq" id="WP_039345804.1">
    <property type="nucleotide sequence ID" value="NZ_PGEZ01000001.1"/>
</dbReference>
<dbReference type="PANTHER" id="PTHR43427">
    <property type="entry name" value="CHLORIDE CHANNEL PROTEIN CLC-E"/>
    <property type="match status" value="1"/>
</dbReference>
<dbReference type="PANTHER" id="PTHR43427:SF12">
    <property type="entry name" value="CHLORIDE TRANSPORTER"/>
    <property type="match status" value="1"/>
</dbReference>